<dbReference type="RefSeq" id="WP_039144098.1">
    <property type="nucleotide sequence ID" value="NZ_JOJZ01000013.1"/>
</dbReference>
<protein>
    <submittedName>
        <fullName evidence="5">Putative flavoprotein</fullName>
    </submittedName>
</protein>
<dbReference type="Gene3D" id="3.40.50.360">
    <property type="match status" value="1"/>
</dbReference>
<gene>
    <name evidence="5" type="ORF">LfDm3_0667</name>
</gene>
<dbReference type="EMBL" id="JOJZ01000013">
    <property type="protein sequence ID" value="KID41999.1"/>
    <property type="molecule type" value="Genomic_DNA"/>
</dbReference>
<dbReference type="SUPFAM" id="SSF52218">
    <property type="entry name" value="Flavoproteins"/>
    <property type="match status" value="1"/>
</dbReference>
<evidence type="ECO:0000256" key="2">
    <source>
        <dbReference type="ARBA" id="ARBA00022643"/>
    </source>
</evidence>
<dbReference type="AlphaFoldDB" id="A0A0C1M6T5"/>
<dbReference type="PANTHER" id="PTHR43278:SF4">
    <property type="entry name" value="NAD(P)H-DEPENDENT FMN-CONTAINING OXIDOREDUCTASE YWQN-RELATED"/>
    <property type="match status" value="1"/>
</dbReference>
<evidence type="ECO:0000256" key="3">
    <source>
        <dbReference type="SAM" id="Phobius"/>
    </source>
</evidence>
<name>A0A0C1M6T5_9LACO</name>
<reference evidence="5 6" key="1">
    <citation type="submission" date="2014-06" db="EMBL/GenBank/DDBJ databases">
        <title>Functional and comparative genomic analyses of the Drosophila gut microbiota identify candidate symbiosis factors.</title>
        <authorList>
            <person name="Newell P.D."/>
            <person name="Chaston J.M."/>
            <person name="Douglas A.E."/>
        </authorList>
    </citation>
    <scope>NUCLEOTIDE SEQUENCE [LARGE SCALE GENOMIC DNA]</scope>
    <source>
        <strain evidence="5 6">DmCS_002</strain>
    </source>
</reference>
<dbReference type="GeneID" id="74913337"/>
<dbReference type="InterPro" id="IPR029039">
    <property type="entry name" value="Flavoprotein-like_sf"/>
</dbReference>
<dbReference type="OrthoDB" id="9805976at2"/>
<feature type="transmembrane region" description="Helical" evidence="3">
    <location>
        <begin position="195"/>
        <end position="219"/>
    </location>
</feature>
<dbReference type="PANTHER" id="PTHR43278">
    <property type="entry name" value="NAD(P)H-DEPENDENT FMN-CONTAINING OXIDOREDUCTASE YWQN-RELATED"/>
    <property type="match status" value="1"/>
</dbReference>
<sequence length="255" mass="29216">MRYLAFLGSQSKDGLTAKYLNAVISGLPKDAEVETLFLQDYDIKPDNLKHPNPTLDMIEKKMEAADVWIIASPTYFADLSGVTKNLFDCMRHRMVKMNSIGDTLPGKFKNKHYLSLTTCFLSSFQNFFTGITDQTFRTIDKIMTSAGLIKLGEVIGTHTWGSKGIPNPKKLELCKRWGQKIANKPRKDDSTLKRYIELFGMIAVMSLVTMVIEGLVFGLKFNGEFWLFYVAFVVIFYVLLAILLHFFTFLRHRRR</sequence>
<evidence type="ECO:0000313" key="6">
    <source>
        <dbReference type="Proteomes" id="UP000031397"/>
    </source>
</evidence>
<organism evidence="5 6">
    <name type="scientific">Fructilactobacillus fructivorans</name>
    <dbReference type="NCBI Taxonomy" id="1614"/>
    <lineage>
        <taxon>Bacteria</taxon>
        <taxon>Bacillati</taxon>
        <taxon>Bacillota</taxon>
        <taxon>Bacilli</taxon>
        <taxon>Lactobacillales</taxon>
        <taxon>Lactobacillaceae</taxon>
        <taxon>Fructilactobacillus</taxon>
    </lineage>
</organism>
<evidence type="ECO:0000313" key="5">
    <source>
        <dbReference type="EMBL" id="KID41999.1"/>
    </source>
</evidence>
<feature type="transmembrane region" description="Helical" evidence="3">
    <location>
        <begin position="225"/>
        <end position="250"/>
    </location>
</feature>
<keyword evidence="3" id="KW-0472">Membrane</keyword>
<dbReference type="InterPro" id="IPR005025">
    <property type="entry name" value="FMN_Rdtase-like_dom"/>
</dbReference>
<dbReference type="GO" id="GO:0016491">
    <property type="term" value="F:oxidoreductase activity"/>
    <property type="evidence" value="ECO:0007669"/>
    <property type="project" value="InterPro"/>
</dbReference>
<dbReference type="Proteomes" id="UP000031397">
    <property type="component" value="Unassembled WGS sequence"/>
</dbReference>
<evidence type="ECO:0000259" key="4">
    <source>
        <dbReference type="Pfam" id="PF03358"/>
    </source>
</evidence>
<keyword evidence="2" id="KW-0288">FMN</keyword>
<evidence type="ECO:0000256" key="1">
    <source>
        <dbReference type="ARBA" id="ARBA00022630"/>
    </source>
</evidence>
<keyword evidence="3" id="KW-0812">Transmembrane</keyword>
<keyword evidence="1" id="KW-0285">Flavoprotein</keyword>
<accession>A0A0C1M6T5</accession>
<keyword evidence="3" id="KW-1133">Transmembrane helix</keyword>
<comment type="caution">
    <text evidence="5">The sequence shown here is derived from an EMBL/GenBank/DDBJ whole genome shotgun (WGS) entry which is preliminary data.</text>
</comment>
<feature type="domain" description="NADPH-dependent FMN reductase-like" evidence="4">
    <location>
        <begin position="1"/>
        <end position="92"/>
    </location>
</feature>
<dbReference type="InterPro" id="IPR051796">
    <property type="entry name" value="ISF_SsuE-like"/>
</dbReference>
<dbReference type="Pfam" id="PF03358">
    <property type="entry name" value="FMN_red"/>
    <property type="match status" value="1"/>
</dbReference>
<proteinExistence type="predicted"/>
<dbReference type="PATRIC" id="fig|1614.7.peg.637"/>
<keyword evidence="6" id="KW-1185">Reference proteome</keyword>